<dbReference type="InterPro" id="IPR028362">
    <property type="entry name" value="AlgI"/>
</dbReference>
<feature type="transmembrane region" description="Helical" evidence="14">
    <location>
        <begin position="37"/>
        <end position="62"/>
    </location>
</feature>
<evidence type="ECO:0000256" key="9">
    <source>
        <dbReference type="ARBA" id="ARBA00022989"/>
    </source>
</evidence>
<keyword evidence="5 13" id="KW-1003">Cell membrane</keyword>
<dbReference type="AlphaFoldDB" id="A0A5Q4ZEP0"/>
<comment type="pathway">
    <text evidence="2">Glycan biosynthesis; alginate biosynthesis.</text>
</comment>
<feature type="transmembrane region" description="Helical" evidence="14">
    <location>
        <begin position="403"/>
        <end position="420"/>
    </location>
</feature>
<dbReference type="KEGG" id="pdio:PDMSB3_0059.3"/>
<comment type="similarity">
    <text evidence="3 13">Belongs to the membrane-bound acyltransferase family.</text>
</comment>
<feature type="transmembrane region" description="Helical" evidence="14">
    <location>
        <begin position="432"/>
        <end position="449"/>
    </location>
</feature>
<evidence type="ECO:0000256" key="7">
    <source>
        <dbReference type="ARBA" id="ARBA00022692"/>
    </source>
</evidence>
<dbReference type="RefSeq" id="WP_165190259.1">
    <property type="nucleotide sequence ID" value="NZ_LR699556.1"/>
</dbReference>
<evidence type="ECO:0000256" key="11">
    <source>
        <dbReference type="ARBA" id="ARBA00023315"/>
    </source>
</evidence>
<sequence>MVFASISFVFLFLPLFLLAYAAVGMRWRNLAILAFSWIFYAWWRLDFLPLIVSIAVWSWCTGRWIERAQGRQRRYALLVAIGWPLLALIWFKYANMLAGTLQWMGASPSGWQAVLLPIGLSFFVFGAISYSVDVYRGTVPAEPSFVNYATYQSMFGHLVAGPVVRYKWVAERLQMRSFHRTEFAIGVERFMHGFAQKILLADTLAPLVGSGYQLASPSAADAALTVLAYTLQLYFDFSAYSSMAIGLGLIVGLKFPENFDTPYLSGALSEFWRRWHISLSSWLRDYLYIPLGGNRQSLSRGCINLMITMALGGLWHGASWTFMVWGLWHGLGLVTERLWRTRGGPRLPFWFGHALTLLFVMLGWLLFRAQTWTEVSTMLLALSGQNGWQLSSAFAAALRPNQLACLLIGVLLVYLPLLWARSQKCTACSRALLRYLTVPLWLVALWVLQGRTVVPFLYFQF</sequence>
<proteinExistence type="inferred from homology"/>
<dbReference type="PANTHER" id="PTHR13285:SF23">
    <property type="entry name" value="TEICHOIC ACID D-ALANYLTRANSFERASE"/>
    <property type="match status" value="1"/>
</dbReference>
<keyword evidence="16" id="KW-1185">Reference proteome</keyword>
<reference evidence="15 16" key="1">
    <citation type="submission" date="2019-08" db="EMBL/GenBank/DDBJ databases">
        <authorList>
            <person name="Herpell B J."/>
        </authorList>
    </citation>
    <scope>NUCLEOTIDE SEQUENCE [LARGE SCALE GENOMIC DNA]</scope>
    <source>
        <strain evidence="16">Msb3</strain>
        <plasmid evidence="15 16">pII</plasmid>
    </source>
</reference>
<keyword evidence="9 14" id="KW-1133">Transmembrane helix</keyword>
<evidence type="ECO:0000256" key="14">
    <source>
        <dbReference type="SAM" id="Phobius"/>
    </source>
</evidence>
<organism evidence="15 16">
    <name type="scientific">Paraburkholderia dioscoreae</name>
    <dbReference type="NCBI Taxonomy" id="2604047"/>
    <lineage>
        <taxon>Bacteria</taxon>
        <taxon>Pseudomonadati</taxon>
        <taxon>Pseudomonadota</taxon>
        <taxon>Betaproteobacteria</taxon>
        <taxon>Burkholderiales</taxon>
        <taxon>Burkholderiaceae</taxon>
        <taxon>Paraburkholderia</taxon>
    </lineage>
</organism>
<evidence type="ECO:0000256" key="1">
    <source>
        <dbReference type="ARBA" id="ARBA00004651"/>
    </source>
</evidence>
<dbReference type="EMBL" id="LR699556">
    <property type="protein sequence ID" value="VVD31183.1"/>
    <property type="molecule type" value="Genomic_DNA"/>
</dbReference>
<comment type="subcellular location">
    <subcellularLocation>
        <location evidence="1">Cell membrane</location>
        <topology evidence="1">Multi-pass membrane protein</topology>
    </subcellularLocation>
</comment>
<evidence type="ECO:0000256" key="6">
    <source>
        <dbReference type="ARBA" id="ARBA00022679"/>
    </source>
</evidence>
<evidence type="ECO:0000256" key="10">
    <source>
        <dbReference type="ARBA" id="ARBA00023136"/>
    </source>
</evidence>
<geneLocation type="plasmid" evidence="15 16">
    <name>pII</name>
</geneLocation>
<evidence type="ECO:0000256" key="3">
    <source>
        <dbReference type="ARBA" id="ARBA00010323"/>
    </source>
</evidence>
<feature type="transmembrane region" description="Helical" evidence="14">
    <location>
        <begin position="111"/>
        <end position="132"/>
    </location>
</feature>
<keyword evidence="6 13" id="KW-0808">Transferase</keyword>
<keyword evidence="15" id="KW-0614">Plasmid</keyword>
<evidence type="ECO:0000256" key="13">
    <source>
        <dbReference type="PIRNR" id="PIRNR016636"/>
    </source>
</evidence>
<dbReference type="GO" id="GO:0016746">
    <property type="term" value="F:acyltransferase activity"/>
    <property type="evidence" value="ECO:0007669"/>
    <property type="project" value="UniProtKB-KW"/>
</dbReference>
<evidence type="ECO:0000256" key="2">
    <source>
        <dbReference type="ARBA" id="ARBA00005182"/>
    </source>
</evidence>
<dbReference type="InterPro" id="IPR024194">
    <property type="entry name" value="Ac/AlaTfrase_AlgI/DltB"/>
</dbReference>
<keyword evidence="7 14" id="KW-0812">Transmembrane</keyword>
<dbReference type="PANTHER" id="PTHR13285">
    <property type="entry name" value="ACYLTRANSFERASE"/>
    <property type="match status" value="1"/>
</dbReference>
<gene>
    <name evidence="15" type="primary">algI</name>
    <name evidence="15" type="ORF">PDMSB3_0059</name>
</gene>
<dbReference type="Pfam" id="PF03062">
    <property type="entry name" value="MBOAT"/>
    <property type="match status" value="1"/>
</dbReference>
<evidence type="ECO:0000256" key="12">
    <source>
        <dbReference type="ARBA" id="ARBA00031030"/>
    </source>
</evidence>
<dbReference type="Proteomes" id="UP000325811">
    <property type="component" value="Plasmid pII"/>
</dbReference>
<feature type="transmembrane region" description="Helical" evidence="14">
    <location>
        <begin position="348"/>
        <end position="367"/>
    </location>
</feature>
<protein>
    <recommendedName>
        <fullName evidence="4">Probable alginate O-acetylase AlgI</fullName>
    </recommendedName>
    <alternativeName>
        <fullName evidence="12">Alginate biosynthesis protein AlgI</fullName>
    </alternativeName>
</protein>
<dbReference type="InterPro" id="IPR004299">
    <property type="entry name" value="MBOAT_fam"/>
</dbReference>
<accession>A0A5Q4ZEP0</accession>
<dbReference type="InterPro" id="IPR051085">
    <property type="entry name" value="MB_O-acyltransferase"/>
</dbReference>
<evidence type="ECO:0000256" key="8">
    <source>
        <dbReference type="ARBA" id="ARBA00022841"/>
    </source>
</evidence>
<keyword evidence="8" id="KW-0016">Alginate biosynthesis</keyword>
<keyword evidence="10 13" id="KW-0472">Membrane</keyword>
<name>A0A5Q4ZEP0_9BURK</name>
<evidence type="ECO:0000313" key="15">
    <source>
        <dbReference type="EMBL" id="VVD31183.1"/>
    </source>
</evidence>
<feature type="transmembrane region" description="Helical" evidence="14">
    <location>
        <begin position="74"/>
        <end position="91"/>
    </location>
</feature>
<dbReference type="PIRSF" id="PIRSF500217">
    <property type="entry name" value="AlgI"/>
    <property type="match status" value="1"/>
</dbReference>
<dbReference type="GO" id="GO:0005886">
    <property type="term" value="C:plasma membrane"/>
    <property type="evidence" value="ECO:0007669"/>
    <property type="project" value="UniProtKB-SubCell"/>
</dbReference>
<dbReference type="GO" id="GO:0042121">
    <property type="term" value="P:alginic acid biosynthetic process"/>
    <property type="evidence" value="ECO:0007669"/>
    <property type="project" value="UniProtKB-KW"/>
</dbReference>
<dbReference type="PIRSF" id="PIRSF016636">
    <property type="entry name" value="AlgI_DltB"/>
    <property type="match status" value="1"/>
</dbReference>
<evidence type="ECO:0000256" key="5">
    <source>
        <dbReference type="ARBA" id="ARBA00022475"/>
    </source>
</evidence>
<feature type="transmembrane region" description="Helical" evidence="14">
    <location>
        <begin position="305"/>
        <end position="328"/>
    </location>
</feature>
<keyword evidence="11 13" id="KW-0012">Acyltransferase</keyword>
<evidence type="ECO:0000313" key="16">
    <source>
        <dbReference type="Proteomes" id="UP000325811"/>
    </source>
</evidence>
<evidence type="ECO:0000256" key="4">
    <source>
        <dbReference type="ARBA" id="ARBA00016084"/>
    </source>
</evidence>